<proteinExistence type="predicted"/>
<keyword evidence="1" id="KW-0812">Transmembrane</keyword>
<dbReference type="AlphaFoldDB" id="A0A2T1HWU4"/>
<evidence type="ECO:0000313" key="2">
    <source>
        <dbReference type="EMBL" id="PSC06075.1"/>
    </source>
</evidence>
<evidence type="ECO:0000313" key="3">
    <source>
        <dbReference type="Proteomes" id="UP000239772"/>
    </source>
</evidence>
<dbReference type="RefSeq" id="WP_106335483.1">
    <property type="nucleotide sequence ID" value="NZ_PVZS01000004.1"/>
</dbReference>
<feature type="transmembrane region" description="Helical" evidence="1">
    <location>
        <begin position="12"/>
        <end position="32"/>
    </location>
</feature>
<evidence type="ECO:0000256" key="1">
    <source>
        <dbReference type="SAM" id="Phobius"/>
    </source>
</evidence>
<dbReference type="Proteomes" id="UP000239772">
    <property type="component" value="Unassembled WGS sequence"/>
</dbReference>
<accession>A0A2T1HWU4</accession>
<organism evidence="2 3">
    <name type="scientific">Alsobacter soli</name>
    <dbReference type="NCBI Taxonomy" id="2109933"/>
    <lineage>
        <taxon>Bacteria</taxon>
        <taxon>Pseudomonadati</taxon>
        <taxon>Pseudomonadota</taxon>
        <taxon>Alphaproteobacteria</taxon>
        <taxon>Hyphomicrobiales</taxon>
        <taxon>Alsobacteraceae</taxon>
        <taxon>Alsobacter</taxon>
    </lineage>
</organism>
<keyword evidence="1" id="KW-1133">Transmembrane helix</keyword>
<name>A0A2T1HWU4_9HYPH</name>
<comment type="caution">
    <text evidence="2">The sequence shown here is derived from an EMBL/GenBank/DDBJ whole genome shotgun (WGS) entry which is preliminary data.</text>
</comment>
<protein>
    <submittedName>
        <fullName evidence="2">Uncharacterized protein</fullName>
    </submittedName>
</protein>
<sequence length="74" mass="7528">MSYDPTDFQLGWNHVAAGGVVWLVLLAGIAALGPALEPSHAPPGGADAATQEADTACWVSEVGKALRLSQGRAS</sequence>
<reference evidence="3" key="1">
    <citation type="submission" date="2018-03" db="EMBL/GenBank/DDBJ databases">
        <authorList>
            <person name="Sun L."/>
            <person name="Liu H."/>
            <person name="Chen W."/>
            <person name="Huang K."/>
            <person name="Liu W."/>
            <person name="Gao X."/>
        </authorList>
    </citation>
    <scope>NUCLEOTIDE SEQUENCE [LARGE SCALE GENOMIC DNA]</scope>
    <source>
        <strain evidence="3">SH9</strain>
    </source>
</reference>
<keyword evidence="1" id="KW-0472">Membrane</keyword>
<gene>
    <name evidence="2" type="ORF">SLNSH_04510</name>
</gene>
<dbReference type="EMBL" id="PVZS01000004">
    <property type="protein sequence ID" value="PSC06075.1"/>
    <property type="molecule type" value="Genomic_DNA"/>
</dbReference>
<keyword evidence="3" id="KW-1185">Reference proteome</keyword>